<comment type="caution">
    <text evidence="1">The sequence shown here is derived from an EMBL/GenBank/DDBJ whole genome shotgun (WGS) entry which is preliminary data.</text>
</comment>
<evidence type="ECO:0000313" key="1">
    <source>
        <dbReference type="EMBL" id="KAH7858193.1"/>
    </source>
</evidence>
<name>A0ACB7YY10_9ERIC</name>
<keyword evidence="2" id="KW-1185">Reference proteome</keyword>
<gene>
    <name evidence="1" type="ORF">Vadar_021137</name>
</gene>
<evidence type="ECO:0000313" key="2">
    <source>
        <dbReference type="Proteomes" id="UP000828048"/>
    </source>
</evidence>
<protein>
    <submittedName>
        <fullName evidence="1">Uncharacterized protein</fullName>
    </submittedName>
</protein>
<dbReference type="EMBL" id="CM037153">
    <property type="protein sequence ID" value="KAH7858193.1"/>
    <property type="molecule type" value="Genomic_DNA"/>
</dbReference>
<accession>A0ACB7YY10</accession>
<dbReference type="Proteomes" id="UP000828048">
    <property type="component" value="Chromosome 3"/>
</dbReference>
<sequence>MKIDFESESAGCERLNPQQRAAFFEKMMGVVVLIETETGPKPKPMGKRDKGGKGKGHKLSDSDEDKGELKCGTGFFFNPNGLIMTAAHVVPQNWKTVQFWLVDDDIKNHKEAEVVYARYDMDLAILKPKKNYAFNFANFREKPIKLGTEVFSIGHPRELNFSFVVGEVAYENYRLYQDVYKGLESDLLNLRGDLKVVQVNNLHGSSGSSGAPLFDSQGRVVGVIAFMVDDFDFAIHFIDVNHFCEEFSQADPRKKQFSQTHHHESQKRRHNIKR</sequence>
<organism evidence="1 2">
    <name type="scientific">Vaccinium darrowii</name>
    <dbReference type="NCBI Taxonomy" id="229202"/>
    <lineage>
        <taxon>Eukaryota</taxon>
        <taxon>Viridiplantae</taxon>
        <taxon>Streptophyta</taxon>
        <taxon>Embryophyta</taxon>
        <taxon>Tracheophyta</taxon>
        <taxon>Spermatophyta</taxon>
        <taxon>Magnoliopsida</taxon>
        <taxon>eudicotyledons</taxon>
        <taxon>Gunneridae</taxon>
        <taxon>Pentapetalae</taxon>
        <taxon>asterids</taxon>
        <taxon>Ericales</taxon>
        <taxon>Ericaceae</taxon>
        <taxon>Vaccinioideae</taxon>
        <taxon>Vaccinieae</taxon>
        <taxon>Vaccinium</taxon>
    </lineage>
</organism>
<proteinExistence type="predicted"/>
<reference evidence="1 2" key="1">
    <citation type="journal article" date="2021" name="Hortic Res">
        <title>High-quality reference genome and annotation aids understanding of berry development for evergreen blueberry (Vaccinium darrowii).</title>
        <authorList>
            <person name="Yu J."/>
            <person name="Hulse-Kemp A.M."/>
            <person name="Babiker E."/>
            <person name="Staton M."/>
        </authorList>
    </citation>
    <scope>NUCLEOTIDE SEQUENCE [LARGE SCALE GENOMIC DNA]</scope>
    <source>
        <strain evidence="2">cv. NJ 8807/NJ 8810</strain>
        <tissue evidence="1">Young leaf</tissue>
    </source>
</reference>